<dbReference type="OrthoDB" id="28020at2157"/>
<dbReference type="GeneID" id="11262208"/>
<feature type="transmembrane region" description="Helical" evidence="1">
    <location>
        <begin position="296"/>
        <end position="315"/>
    </location>
</feature>
<evidence type="ECO:0000256" key="1">
    <source>
        <dbReference type="SAM" id="Phobius"/>
    </source>
</evidence>
<dbReference type="STRING" id="768679.TTX_1325"/>
<keyword evidence="1" id="KW-0472">Membrane</keyword>
<feature type="domain" description="Glycosyltransferase 2-like" evidence="2">
    <location>
        <begin position="4"/>
        <end position="131"/>
    </location>
</feature>
<dbReference type="EMBL" id="FN869859">
    <property type="protein sequence ID" value="CCC81963.1"/>
    <property type="molecule type" value="Genomic_DNA"/>
</dbReference>
<dbReference type="PATRIC" id="fig|768679.9.peg.1344"/>
<accession>G4RK68</accession>
<dbReference type="RefSeq" id="WP_014127218.1">
    <property type="nucleotide sequence ID" value="NC_016070.1"/>
</dbReference>
<dbReference type="InterPro" id="IPR029044">
    <property type="entry name" value="Nucleotide-diphossugar_trans"/>
</dbReference>
<dbReference type="PANTHER" id="PTHR22916">
    <property type="entry name" value="GLYCOSYLTRANSFERASE"/>
    <property type="match status" value="1"/>
</dbReference>
<dbReference type="Pfam" id="PF00535">
    <property type="entry name" value="Glycos_transf_2"/>
    <property type="match status" value="1"/>
</dbReference>
<organism evidence="3 4">
    <name type="scientific">Thermoproteus tenax (strain ATCC 35583 / DSM 2078 / JCM 9277 / NBRC 100435 / Kra 1)</name>
    <dbReference type="NCBI Taxonomy" id="768679"/>
    <lineage>
        <taxon>Archaea</taxon>
        <taxon>Thermoproteota</taxon>
        <taxon>Thermoprotei</taxon>
        <taxon>Thermoproteales</taxon>
        <taxon>Thermoproteaceae</taxon>
        <taxon>Thermoproteus</taxon>
    </lineage>
</organism>
<dbReference type="InterPro" id="IPR001173">
    <property type="entry name" value="Glyco_trans_2-like"/>
</dbReference>
<keyword evidence="4" id="KW-1185">Reference proteome</keyword>
<dbReference type="GO" id="GO:0016758">
    <property type="term" value="F:hexosyltransferase activity"/>
    <property type="evidence" value="ECO:0007669"/>
    <property type="project" value="UniProtKB-ARBA"/>
</dbReference>
<evidence type="ECO:0000313" key="4">
    <source>
        <dbReference type="Proteomes" id="UP000002654"/>
    </source>
</evidence>
<keyword evidence="3" id="KW-0328">Glycosyltransferase</keyword>
<dbReference type="EC" id="2.4.-.-" evidence="3"/>
<dbReference type="PANTHER" id="PTHR22916:SF3">
    <property type="entry name" value="UDP-GLCNAC:BETAGAL BETA-1,3-N-ACETYLGLUCOSAMINYLTRANSFERASE-LIKE PROTEIN 1"/>
    <property type="match status" value="1"/>
</dbReference>
<evidence type="ECO:0000313" key="3">
    <source>
        <dbReference type="EMBL" id="CCC81963.1"/>
    </source>
</evidence>
<dbReference type="Gene3D" id="3.90.550.10">
    <property type="entry name" value="Spore Coat Polysaccharide Biosynthesis Protein SpsA, Chain A"/>
    <property type="match status" value="1"/>
</dbReference>
<dbReference type="eggNOG" id="arCOG07240">
    <property type="taxonomic scope" value="Archaea"/>
</dbReference>
<dbReference type="SUPFAM" id="SSF53448">
    <property type="entry name" value="Nucleotide-diphospho-sugar transferases"/>
    <property type="match status" value="1"/>
</dbReference>
<dbReference type="PaxDb" id="768679-TTX_1325"/>
<name>G4RK68_THETK</name>
<reference evidence="3 4" key="1">
    <citation type="journal article" date="2011" name="PLoS ONE">
        <title>The complete genome sequence of Thermoproteus tenax: a physiologically versatile member of the Crenarchaeota.</title>
        <authorList>
            <person name="Siebers B."/>
            <person name="Zaparty M."/>
            <person name="Raddatz G."/>
            <person name="Tjaden B."/>
            <person name="Albers S.V."/>
            <person name="Bell S.D."/>
            <person name="Blombach F."/>
            <person name="Kletzin A."/>
            <person name="Kyrpides N."/>
            <person name="Lanz C."/>
            <person name="Plagens A."/>
            <person name="Rampp M."/>
            <person name="Rosinus A."/>
            <person name="von Jan M."/>
            <person name="Makarova K.S."/>
            <person name="Klenk H.P."/>
            <person name="Schuster S.C."/>
            <person name="Hensel R."/>
        </authorList>
    </citation>
    <scope>NUCLEOTIDE SEQUENCE [LARGE SCALE GENOMIC DNA]</scope>
    <source>
        <strain evidence="4">ATCC 35583 / DSM 2078 / JCM 9277 / NBRC 100435 / Kra 1</strain>
    </source>
</reference>
<evidence type="ECO:0000259" key="2">
    <source>
        <dbReference type="Pfam" id="PF00535"/>
    </source>
</evidence>
<dbReference type="AlphaFoldDB" id="G4RK68"/>
<gene>
    <name evidence="3" type="ordered locus">TTX_1325</name>
</gene>
<dbReference type="KEGG" id="ttn:TTX_1325"/>
<sequence>MRTSVVVPTYRRAWALPYLLEGLVNQILRPDEVIFVLKPSGDGSEEIIERYRDKLNIKLIIQREGYAPAAYAAGIREASGDIVLFIDDDAVPHPEWTKRYIDLFRELKDAGAIGGLTYKAFIADGTITLSDESLFSQDVTTNAPYRRPLRKLADYCRWLSVSGFPGARLCASGDVIKTVLISGNNMGFRRELIQDLDLTRYYSESRKAFHFEAFMAYYVVNKGYNSYMVLDRGKAPIAWHIESHRDSLTRRSGFWDEFWIHFDRASMYFRLRRLGADLSILAYLLANIAIMRKKTLPRLLATIYAISYNTFLYLLKH</sequence>
<dbReference type="CDD" id="cd00761">
    <property type="entry name" value="Glyco_tranf_GTA_type"/>
    <property type="match status" value="1"/>
</dbReference>
<dbReference type="HOGENOM" id="CLU_898951_0_0_2"/>
<dbReference type="Proteomes" id="UP000002654">
    <property type="component" value="Chromosome"/>
</dbReference>
<keyword evidence="1" id="KW-0812">Transmembrane</keyword>
<keyword evidence="1" id="KW-1133">Transmembrane helix</keyword>
<keyword evidence="3" id="KW-0808">Transferase</keyword>
<feature type="transmembrane region" description="Helical" evidence="1">
    <location>
        <begin position="274"/>
        <end position="290"/>
    </location>
</feature>
<proteinExistence type="predicted"/>
<protein>
    <submittedName>
        <fullName evidence="3">Glycosyltransferase</fullName>
        <ecNumber evidence="3">2.4.-.-</ecNumber>
    </submittedName>
</protein>